<dbReference type="Pfam" id="PF02582">
    <property type="entry name" value="DUF155"/>
    <property type="match status" value="1"/>
</dbReference>
<organism evidence="5">
    <name type="scientific">Tetraselmis sp. GSL018</name>
    <dbReference type="NCBI Taxonomy" id="582737"/>
    <lineage>
        <taxon>Eukaryota</taxon>
        <taxon>Viridiplantae</taxon>
        <taxon>Chlorophyta</taxon>
        <taxon>core chlorophytes</taxon>
        <taxon>Chlorodendrophyceae</taxon>
        <taxon>Chlorodendrales</taxon>
        <taxon>Chlorodendraceae</taxon>
        <taxon>Tetraselmis</taxon>
    </lineage>
</organism>
<accession>A0A061R447</accession>
<sequence length="432" mass="48484">MDQAGAYHRLSGGSPPRTQRSSSATGGEVSPGGENRGQPAAHQQRRMSHKRPNSGGIISPNPALRQNQPAVSRGARESKAKPKLKPKHLIAGPQGRSTVGKERFVPLTVDDDGSADVSRLGQPSDGERSARTPTLFEDLETLRARGRVTIYCLAESTDLKILERKLTTCEHANEGDLKKFPEVIYCQFRRIAGGDAEGDLFFFDYGVVACWGLDEEEEAVVARFCKDCLIDPLDTEMVEVDELTYQYTSSEKPHIQNDIVTLNRRLANIHEVKMAICHAFAQSTKLALFEEQVTSLVEDTRELPEKLAEEGEVHMKRKDINKLIGQVFLQKAAVNLLSTVLDTPEFFWSAPDSLQALYKRVCDYLEMDDRVDLLNRRFSVLQEMLDMLRDQTNNAHAQRLEWIVIWLIVVEVVIGLFECLSILGWVGPKHSR</sequence>
<evidence type="ECO:0000256" key="1">
    <source>
        <dbReference type="ARBA" id="ARBA00008306"/>
    </source>
</evidence>
<evidence type="ECO:0000313" key="5">
    <source>
        <dbReference type="EMBL" id="JAC65470.1"/>
    </source>
</evidence>
<evidence type="ECO:0000256" key="3">
    <source>
        <dbReference type="SAM" id="Phobius"/>
    </source>
</evidence>
<keyword evidence="3" id="KW-0472">Membrane</keyword>
<gene>
    <name evidence="5" type="ORF">TSPGSL018_15971</name>
</gene>
<dbReference type="PANTHER" id="PTHR16255:SF1">
    <property type="entry name" value="REQUIRED FOR MEIOTIC NUCLEAR DIVISION PROTEIN 1 HOMOLOG"/>
    <property type="match status" value="1"/>
</dbReference>
<keyword evidence="3" id="KW-1133">Transmembrane helix</keyword>
<reference evidence="5" key="1">
    <citation type="submission" date="2014-05" db="EMBL/GenBank/DDBJ databases">
        <title>The transcriptome of the halophilic microalga Tetraselmis sp. GSL018 isolated from the Great Salt Lake, Utah.</title>
        <authorList>
            <person name="Jinkerson R.E."/>
            <person name="D'Adamo S."/>
            <person name="Posewitz M.C."/>
        </authorList>
    </citation>
    <scope>NUCLEOTIDE SEQUENCE</scope>
    <source>
        <strain evidence="5">GSL018</strain>
    </source>
</reference>
<feature type="region of interest" description="Disordered" evidence="2">
    <location>
        <begin position="1"/>
        <end position="131"/>
    </location>
</feature>
<feature type="compositionally biased region" description="Polar residues" evidence="2">
    <location>
        <begin position="16"/>
        <end position="25"/>
    </location>
</feature>
<protein>
    <submittedName>
        <fullName evidence="5">Duf155-domain-containing protein</fullName>
    </submittedName>
</protein>
<dbReference type="PANTHER" id="PTHR16255">
    <property type="entry name" value="REQUIRED FOR MEIOTIC NUCLEAR DIVISION PROTEIN 1 HOMOLOG"/>
    <property type="match status" value="1"/>
</dbReference>
<dbReference type="AlphaFoldDB" id="A0A061R447"/>
<name>A0A061R447_9CHLO</name>
<evidence type="ECO:0000259" key="4">
    <source>
        <dbReference type="Pfam" id="PF02582"/>
    </source>
</evidence>
<dbReference type="GO" id="GO:0005739">
    <property type="term" value="C:mitochondrion"/>
    <property type="evidence" value="ECO:0007669"/>
    <property type="project" value="UniProtKB-ARBA"/>
</dbReference>
<dbReference type="InterPro" id="IPR003734">
    <property type="entry name" value="DUF155"/>
</dbReference>
<feature type="transmembrane region" description="Helical" evidence="3">
    <location>
        <begin position="402"/>
        <end position="426"/>
    </location>
</feature>
<comment type="similarity">
    <text evidence="1">Belongs to the RMD1/sif2 family.</text>
</comment>
<feature type="compositionally biased region" description="Basic residues" evidence="2">
    <location>
        <begin position="43"/>
        <end position="52"/>
    </location>
</feature>
<feature type="domain" description="DUF155" evidence="4">
    <location>
        <begin position="200"/>
        <end position="375"/>
    </location>
</feature>
<dbReference type="InterPro" id="IPR051624">
    <property type="entry name" value="RMD1/Sad1-interacting"/>
</dbReference>
<dbReference type="EMBL" id="GBEZ01021266">
    <property type="protein sequence ID" value="JAC65470.1"/>
    <property type="molecule type" value="Transcribed_RNA"/>
</dbReference>
<keyword evidence="3" id="KW-0812">Transmembrane</keyword>
<proteinExistence type="inferred from homology"/>
<evidence type="ECO:0000256" key="2">
    <source>
        <dbReference type="SAM" id="MobiDB-lite"/>
    </source>
</evidence>